<dbReference type="InterPro" id="IPR050457">
    <property type="entry name" value="ZnFinger_BTB_dom_contain"/>
</dbReference>
<evidence type="ECO:0000256" key="2">
    <source>
        <dbReference type="ARBA" id="ARBA00006991"/>
    </source>
</evidence>
<reference evidence="14" key="1">
    <citation type="submission" date="2021-06" db="EMBL/GenBank/DDBJ databases">
        <authorList>
            <consortium name="Wellcome Sanger Institute Data Sharing"/>
        </authorList>
    </citation>
    <scope>NUCLEOTIDE SEQUENCE [LARGE SCALE GENOMIC DNA]</scope>
</reference>
<evidence type="ECO:0000313" key="14">
    <source>
        <dbReference type="Ensembl" id="ENSECRP00000026178.1"/>
    </source>
</evidence>
<feature type="domain" description="BTB" evidence="12">
    <location>
        <begin position="28"/>
        <end position="90"/>
    </location>
</feature>
<evidence type="ECO:0000313" key="15">
    <source>
        <dbReference type="Proteomes" id="UP000694620"/>
    </source>
</evidence>
<dbReference type="Proteomes" id="UP000694620">
    <property type="component" value="Chromosome 17"/>
</dbReference>
<organism evidence="14 15">
    <name type="scientific">Erpetoichthys calabaricus</name>
    <name type="common">Rope fish</name>
    <name type="synonym">Calamoichthys calabaricus</name>
    <dbReference type="NCBI Taxonomy" id="27687"/>
    <lineage>
        <taxon>Eukaryota</taxon>
        <taxon>Metazoa</taxon>
        <taxon>Chordata</taxon>
        <taxon>Craniata</taxon>
        <taxon>Vertebrata</taxon>
        <taxon>Euteleostomi</taxon>
        <taxon>Actinopterygii</taxon>
        <taxon>Polypteriformes</taxon>
        <taxon>Polypteridae</taxon>
        <taxon>Erpetoichthys</taxon>
    </lineage>
</organism>
<feature type="domain" description="C2H2-type" evidence="13">
    <location>
        <begin position="301"/>
        <end position="328"/>
    </location>
</feature>
<dbReference type="SMART" id="SM00225">
    <property type="entry name" value="BTB"/>
    <property type="match status" value="1"/>
</dbReference>
<dbReference type="SUPFAM" id="SSF57667">
    <property type="entry name" value="beta-beta-alpha zinc fingers"/>
    <property type="match status" value="2"/>
</dbReference>
<comment type="subcellular location">
    <subcellularLocation>
        <location evidence="1">Nucleus</location>
    </subcellularLocation>
</comment>
<dbReference type="InterPro" id="IPR000210">
    <property type="entry name" value="BTB/POZ_dom"/>
</dbReference>
<dbReference type="SMART" id="SM00355">
    <property type="entry name" value="ZnF_C2H2"/>
    <property type="match status" value="3"/>
</dbReference>
<evidence type="ECO:0000256" key="6">
    <source>
        <dbReference type="ARBA" id="ARBA00022833"/>
    </source>
</evidence>
<dbReference type="FunFam" id="3.30.160.60:FF:000553">
    <property type="entry name" value="Zinc finger and BTB domain-containing protein 16"/>
    <property type="match status" value="1"/>
</dbReference>
<keyword evidence="9" id="KW-0539">Nucleus</keyword>
<dbReference type="PANTHER" id="PTHR46105">
    <property type="entry name" value="AGAP004733-PA"/>
    <property type="match status" value="1"/>
</dbReference>
<evidence type="ECO:0000256" key="11">
    <source>
        <dbReference type="SAM" id="MobiDB-lite"/>
    </source>
</evidence>
<dbReference type="SUPFAM" id="SSF54695">
    <property type="entry name" value="POZ domain"/>
    <property type="match status" value="1"/>
</dbReference>
<evidence type="ECO:0000256" key="10">
    <source>
        <dbReference type="PROSITE-ProRule" id="PRU00042"/>
    </source>
</evidence>
<dbReference type="PROSITE" id="PS50097">
    <property type="entry name" value="BTB"/>
    <property type="match status" value="1"/>
</dbReference>
<evidence type="ECO:0000259" key="13">
    <source>
        <dbReference type="PROSITE" id="PS50157"/>
    </source>
</evidence>
<comment type="similarity">
    <text evidence="2">Belongs to the krueppel C2H2-type zinc-finger protein family.</text>
</comment>
<evidence type="ECO:0000256" key="7">
    <source>
        <dbReference type="ARBA" id="ARBA00023015"/>
    </source>
</evidence>
<dbReference type="Gene3D" id="3.30.160.60">
    <property type="entry name" value="Classic Zinc Finger"/>
    <property type="match status" value="2"/>
</dbReference>
<dbReference type="AlphaFoldDB" id="A0A8C4XF23"/>
<reference evidence="14" key="2">
    <citation type="submission" date="2025-08" db="UniProtKB">
        <authorList>
            <consortium name="Ensembl"/>
        </authorList>
    </citation>
    <scope>IDENTIFICATION</scope>
</reference>
<keyword evidence="15" id="KW-1185">Reference proteome</keyword>
<dbReference type="InterPro" id="IPR013087">
    <property type="entry name" value="Znf_C2H2_type"/>
</dbReference>
<keyword evidence="5 10" id="KW-0863">Zinc-finger</keyword>
<evidence type="ECO:0000256" key="5">
    <source>
        <dbReference type="ARBA" id="ARBA00022771"/>
    </source>
</evidence>
<feature type="domain" description="C2H2-type" evidence="13">
    <location>
        <begin position="245"/>
        <end position="272"/>
    </location>
</feature>
<evidence type="ECO:0000256" key="8">
    <source>
        <dbReference type="ARBA" id="ARBA00023163"/>
    </source>
</evidence>
<dbReference type="Pfam" id="PF00651">
    <property type="entry name" value="BTB"/>
    <property type="match status" value="1"/>
</dbReference>
<dbReference type="GO" id="GO:0000981">
    <property type="term" value="F:DNA-binding transcription factor activity, RNA polymerase II-specific"/>
    <property type="evidence" value="ECO:0007669"/>
    <property type="project" value="TreeGrafter"/>
</dbReference>
<keyword evidence="4" id="KW-0677">Repeat</keyword>
<accession>A0A8C4XF23</accession>
<name>A0A8C4XF23_ERPCA</name>
<protein>
    <submittedName>
        <fullName evidence="14">Uncharacterized protein</fullName>
    </submittedName>
</protein>
<dbReference type="PANTHER" id="PTHR46105:SF6">
    <property type="entry name" value="ZINC FINGER AND BTB DOMAIN-CONTAINING PROTEIN 7A"/>
    <property type="match status" value="1"/>
</dbReference>
<dbReference type="Gene3D" id="3.30.710.10">
    <property type="entry name" value="Potassium Channel Kv1.1, Chain A"/>
    <property type="match status" value="1"/>
</dbReference>
<keyword evidence="6" id="KW-0862">Zinc</keyword>
<reference evidence="14" key="3">
    <citation type="submission" date="2025-09" db="UniProtKB">
        <authorList>
            <consortium name="Ensembl"/>
        </authorList>
    </citation>
    <scope>IDENTIFICATION</scope>
</reference>
<evidence type="ECO:0000256" key="4">
    <source>
        <dbReference type="ARBA" id="ARBA00022737"/>
    </source>
</evidence>
<dbReference type="PROSITE" id="PS50157">
    <property type="entry name" value="ZINC_FINGER_C2H2_2"/>
    <property type="match status" value="3"/>
</dbReference>
<dbReference type="GO" id="GO:0005634">
    <property type="term" value="C:nucleus"/>
    <property type="evidence" value="ECO:0007669"/>
    <property type="project" value="UniProtKB-SubCell"/>
</dbReference>
<proteinExistence type="inferred from homology"/>
<evidence type="ECO:0000256" key="3">
    <source>
        <dbReference type="ARBA" id="ARBA00022723"/>
    </source>
</evidence>
<feature type="region of interest" description="Disordered" evidence="11">
    <location>
        <begin position="174"/>
        <end position="194"/>
    </location>
</feature>
<feature type="domain" description="C2H2-type" evidence="13">
    <location>
        <begin position="273"/>
        <end position="300"/>
    </location>
</feature>
<dbReference type="PROSITE" id="PS00028">
    <property type="entry name" value="ZINC_FINGER_C2H2_1"/>
    <property type="match status" value="2"/>
</dbReference>
<keyword evidence="8" id="KW-0804">Transcription</keyword>
<sequence length="362" mass="41737">VQYFEKNPQHSTLLLRRANEMRLSGTLCDTIIEVESHVFQVHSLVLACTSKKLETLLKDKGHRCTLDFLSWKTFQQILDYAYTEALEARVEDLKSLLEAAECLQMEQLGNQCLFLLTSLQKTEPQSKENGSLHREVPQSVQDSFIMNTTASLSSSDNGDQLTDDVTETKKCLMENGESLQTDGHADMSSSPEEKMELQHCQEKQNIQLPSRRPLTIDRQDIEGQRSLTFTDKQTTAARGRNKIPLICLLCGKHLESQLEMKEHLMLHTRKHMYECEFCNRCFRDDSSLKNHKRFHTGEKPYECSNCAKKFSLKHQLDTHYRVHTGKMMELFVTRCSVSAYCGYLCKELLLMFTLNTRMGKTM</sequence>
<dbReference type="GeneTree" id="ENSGT00940000154616"/>
<dbReference type="GO" id="GO:0008270">
    <property type="term" value="F:zinc ion binding"/>
    <property type="evidence" value="ECO:0007669"/>
    <property type="project" value="UniProtKB-KW"/>
</dbReference>
<evidence type="ECO:0000256" key="9">
    <source>
        <dbReference type="ARBA" id="ARBA00023242"/>
    </source>
</evidence>
<keyword evidence="3" id="KW-0479">Metal-binding</keyword>
<dbReference type="Ensembl" id="ENSECRT00000026723.1">
    <property type="protein sequence ID" value="ENSECRP00000026178.1"/>
    <property type="gene ID" value="ENSECRG00000017683.1"/>
</dbReference>
<dbReference type="FunFam" id="3.30.160.60:FF:001498">
    <property type="entry name" value="Zinc finger protein 404"/>
    <property type="match status" value="1"/>
</dbReference>
<dbReference type="GO" id="GO:0000978">
    <property type="term" value="F:RNA polymerase II cis-regulatory region sequence-specific DNA binding"/>
    <property type="evidence" value="ECO:0007669"/>
    <property type="project" value="TreeGrafter"/>
</dbReference>
<dbReference type="InterPro" id="IPR011333">
    <property type="entry name" value="SKP1/BTB/POZ_sf"/>
</dbReference>
<evidence type="ECO:0000256" key="1">
    <source>
        <dbReference type="ARBA" id="ARBA00004123"/>
    </source>
</evidence>
<evidence type="ECO:0000259" key="12">
    <source>
        <dbReference type="PROSITE" id="PS50097"/>
    </source>
</evidence>
<dbReference type="InterPro" id="IPR036236">
    <property type="entry name" value="Znf_C2H2_sf"/>
</dbReference>
<keyword evidence="7" id="KW-0805">Transcription regulation</keyword>